<evidence type="ECO:0000256" key="1">
    <source>
        <dbReference type="SAM" id="MobiDB-lite"/>
    </source>
</evidence>
<dbReference type="InterPro" id="IPR003124">
    <property type="entry name" value="WH2_dom"/>
</dbReference>
<evidence type="ECO:0000313" key="3">
    <source>
        <dbReference type="EMBL" id="MBL0418983.1"/>
    </source>
</evidence>
<name>A0A936ZKJ2_9BURK</name>
<feature type="compositionally biased region" description="Polar residues" evidence="1">
    <location>
        <begin position="412"/>
        <end position="421"/>
    </location>
</feature>
<feature type="region of interest" description="Disordered" evidence="1">
    <location>
        <begin position="1"/>
        <end position="58"/>
    </location>
</feature>
<keyword evidence="4" id="KW-1185">Reference proteome</keyword>
<feature type="domain" description="WH2" evidence="2">
    <location>
        <begin position="389"/>
        <end position="406"/>
    </location>
</feature>
<dbReference type="Proteomes" id="UP000613011">
    <property type="component" value="Unassembled WGS sequence"/>
</dbReference>
<proteinExistence type="predicted"/>
<dbReference type="PROSITE" id="PS51082">
    <property type="entry name" value="WH2"/>
    <property type="match status" value="1"/>
</dbReference>
<dbReference type="GO" id="GO:0003779">
    <property type="term" value="F:actin binding"/>
    <property type="evidence" value="ECO:0007669"/>
    <property type="project" value="InterPro"/>
</dbReference>
<feature type="compositionally biased region" description="Low complexity" evidence="1">
    <location>
        <begin position="422"/>
        <end position="436"/>
    </location>
</feature>
<reference evidence="3" key="1">
    <citation type="submission" date="2021-01" db="EMBL/GenBank/DDBJ databases">
        <title>Ramlibacter sp. strain AW1 16S ribosomal RNA gene Genome sequencing and assembly.</title>
        <authorList>
            <person name="Kang M."/>
        </authorList>
    </citation>
    <scope>NUCLEOTIDE SEQUENCE</scope>
    <source>
        <strain evidence="3">AW1</strain>
    </source>
</reference>
<dbReference type="EMBL" id="JAEQNA010000001">
    <property type="protein sequence ID" value="MBL0418983.1"/>
    <property type="molecule type" value="Genomic_DNA"/>
</dbReference>
<dbReference type="RefSeq" id="WP_201682046.1">
    <property type="nucleotide sequence ID" value="NZ_JAEQNA010000001.1"/>
</dbReference>
<feature type="region of interest" description="Disordered" evidence="1">
    <location>
        <begin position="252"/>
        <end position="462"/>
    </location>
</feature>
<evidence type="ECO:0000259" key="2">
    <source>
        <dbReference type="PROSITE" id="PS51082"/>
    </source>
</evidence>
<evidence type="ECO:0000313" key="4">
    <source>
        <dbReference type="Proteomes" id="UP000613011"/>
    </source>
</evidence>
<feature type="compositionally biased region" description="Low complexity" evidence="1">
    <location>
        <begin position="305"/>
        <end position="331"/>
    </location>
</feature>
<organism evidence="3 4">
    <name type="scientific">Ramlibacter aurantiacus</name>
    <dbReference type="NCBI Taxonomy" id="2801330"/>
    <lineage>
        <taxon>Bacteria</taxon>
        <taxon>Pseudomonadati</taxon>
        <taxon>Pseudomonadota</taxon>
        <taxon>Betaproteobacteria</taxon>
        <taxon>Burkholderiales</taxon>
        <taxon>Comamonadaceae</taxon>
        <taxon>Ramlibacter</taxon>
    </lineage>
</organism>
<accession>A0A936ZKJ2</accession>
<dbReference type="AlphaFoldDB" id="A0A936ZKJ2"/>
<feature type="compositionally biased region" description="Low complexity" evidence="1">
    <location>
        <begin position="369"/>
        <end position="387"/>
    </location>
</feature>
<comment type="caution">
    <text evidence="3">The sequence shown here is derived from an EMBL/GenBank/DDBJ whole genome shotgun (WGS) entry which is preliminary data.</text>
</comment>
<protein>
    <recommendedName>
        <fullName evidence="2">WH2 domain-containing protein</fullName>
    </recommendedName>
</protein>
<feature type="compositionally biased region" description="Polar residues" evidence="1">
    <location>
        <begin position="1"/>
        <end position="12"/>
    </location>
</feature>
<sequence>MPNISTSLSSFGSMFRVGSGSSPAKPATASKPQPPSASAHPPEKGGPYTPIEGRRASVLGPEAAQSGAIRVVEDLLQPHQVIEEIDIRAEGSQSRSEAAFAAGLALGEANDGGISAGRMKGALMALRDADLPNEEMVQVLSGLIHAQGGPDMSPSEKAKLALLIESVWTEKTPDALARATQAFDVSTQTSGVTDKDNLQTMFAKPVAEGAPAVADQGAALPAVGGRSREDVNAAKFGSADLLLPENARRLESDEGITVDGKRRPVPPGPPEYEPVGPMIAPSLRAGQLDQGKLVPPPPSDDEPDAQQQQASAGAAAGASGGHAATVSSSSVRATGNLPPQGQSAAAGTIPVAPPVLTVSAAVQGDGRPAASGASTSAGKGAAVQQPAGGQGDLMAEIRGGKPLRKADPLAASVSSPGISATSGASSEEPSKPSASALQLGRANLKKPEVTPATGAARQPHAAVARPVAAGLATRATVQNVVPKSEGVLTGTGNKKDQLNETLKGQSPVEALNAHMNLRRDDVGEQGIVDFSDPEFD</sequence>
<gene>
    <name evidence="3" type="ORF">JI739_01365</name>
</gene>